<name>A0A370U8L4_9GAMM</name>
<gene>
    <name evidence="2" type="ORF">DN730_10935</name>
</gene>
<dbReference type="AlphaFoldDB" id="A0A370U8L4"/>
<reference evidence="2 3" key="1">
    <citation type="submission" date="2018-06" db="EMBL/GenBank/DDBJ databases">
        <title>Marinomonas sp. YLB-05 draft genome sequence.</title>
        <authorList>
            <person name="Yu L."/>
            <person name="Tang X."/>
        </authorList>
    </citation>
    <scope>NUCLEOTIDE SEQUENCE [LARGE SCALE GENOMIC DNA]</scope>
    <source>
        <strain evidence="2 3">YLB-05</strain>
    </source>
</reference>
<dbReference type="OrthoDB" id="6296434at2"/>
<dbReference type="Pfam" id="PF06527">
    <property type="entry name" value="TniQ"/>
    <property type="match status" value="1"/>
</dbReference>
<dbReference type="EMBL" id="QKRA01000004">
    <property type="protein sequence ID" value="RDL44140.1"/>
    <property type="molecule type" value="Genomic_DNA"/>
</dbReference>
<dbReference type="Proteomes" id="UP000254326">
    <property type="component" value="Unassembled WGS sequence"/>
</dbReference>
<dbReference type="InterPro" id="IPR009492">
    <property type="entry name" value="TniQ"/>
</dbReference>
<proteinExistence type="predicted"/>
<evidence type="ECO:0000313" key="3">
    <source>
        <dbReference type="Proteomes" id="UP000254326"/>
    </source>
</evidence>
<accession>A0A370U8L4</accession>
<organism evidence="2 3">
    <name type="scientific">Marinomonas piezotolerans</name>
    <dbReference type="NCBI Taxonomy" id="2213058"/>
    <lineage>
        <taxon>Bacteria</taxon>
        <taxon>Pseudomonadati</taxon>
        <taxon>Pseudomonadota</taxon>
        <taxon>Gammaproteobacteria</taxon>
        <taxon>Oceanospirillales</taxon>
        <taxon>Oceanospirillaceae</taxon>
        <taxon>Marinomonas</taxon>
    </lineage>
</organism>
<evidence type="ECO:0000259" key="1">
    <source>
        <dbReference type="Pfam" id="PF06527"/>
    </source>
</evidence>
<comment type="caution">
    <text evidence="2">The sequence shown here is derived from an EMBL/GenBank/DDBJ whole genome shotgun (WGS) entry which is preliminary data.</text>
</comment>
<evidence type="ECO:0000313" key="2">
    <source>
        <dbReference type="EMBL" id="RDL44140.1"/>
    </source>
</evidence>
<sequence>MESHVWPCHPRPLPDELLSSWLTRSAMANNQKISSIIQLATGKRTKIAQKYIDGSLPISFLSGFSRCLAVSENRLRNMTLDSYAGVIYEQSSLRSKRRGGILNAGETRHHLFFQQYCPACLREGTPYYRKIWRLSCMTVCHIHKCKLLDRCSGCSHPVLVMANDSKNNHLPYSGDFTDCHQCGENLSRAMSAPADSRMIDEAAFYLLVMNSGFTLFHSNRNWTYSFVFFSLIRLLMKLVYDRIGISSGFKVSSPDIDSIDCEGRYLAAKVIVGAFDKWPDSFINLCEMWSIRYYELETIQKILGYIPFIIERDLKPIIYAPNLPPSEESILSAIHVMRKNKLRINQTTLNNFMGYKCSEKIIFFLKKEKLL</sequence>
<dbReference type="RefSeq" id="WP_115468178.1">
    <property type="nucleotide sequence ID" value="NZ_QKRA01000004.1"/>
</dbReference>
<protein>
    <recommendedName>
        <fullName evidence="1">TniQ domain-containing protein</fullName>
    </recommendedName>
</protein>
<keyword evidence="3" id="KW-1185">Reference proteome</keyword>
<feature type="domain" description="TniQ" evidence="1">
    <location>
        <begin position="7"/>
        <end position="147"/>
    </location>
</feature>